<sequence length="138" mass="14496">MRGPRDTEAPDEQAPELPWGTGNQPFGEAREPVGTALTGSVSRGACTTHPTSPGRHDAACPEQNSREGECVARRAGPQVESCPVSAWPPDLPELSAAGPATAGCRADPGDGARAPWQRLPQNQRGAIVVHTARRETTQ</sequence>
<accession>A0ABP7XWV1</accession>
<name>A0ABP7XWV1_9ACTN</name>
<organism evidence="2 3">
    <name type="scientific">Streptomyces tunisiensis</name>
    <dbReference type="NCBI Taxonomy" id="948699"/>
    <lineage>
        <taxon>Bacteria</taxon>
        <taxon>Bacillati</taxon>
        <taxon>Actinomycetota</taxon>
        <taxon>Actinomycetes</taxon>
        <taxon>Kitasatosporales</taxon>
        <taxon>Streptomycetaceae</taxon>
        <taxon>Streptomyces</taxon>
    </lineage>
</organism>
<feature type="region of interest" description="Disordered" evidence="1">
    <location>
        <begin position="1"/>
        <end position="62"/>
    </location>
</feature>
<evidence type="ECO:0000313" key="3">
    <source>
        <dbReference type="Proteomes" id="UP001501845"/>
    </source>
</evidence>
<comment type="caution">
    <text evidence="2">The sequence shown here is derived from an EMBL/GenBank/DDBJ whole genome shotgun (WGS) entry which is preliminary data.</text>
</comment>
<reference evidence="3" key="1">
    <citation type="journal article" date="2019" name="Int. J. Syst. Evol. Microbiol.">
        <title>The Global Catalogue of Microorganisms (GCM) 10K type strain sequencing project: providing services to taxonomists for standard genome sequencing and annotation.</title>
        <authorList>
            <consortium name="The Broad Institute Genomics Platform"/>
            <consortium name="The Broad Institute Genome Sequencing Center for Infectious Disease"/>
            <person name="Wu L."/>
            <person name="Ma J."/>
        </authorList>
    </citation>
    <scope>NUCLEOTIDE SEQUENCE [LARGE SCALE GENOMIC DNA]</scope>
    <source>
        <strain evidence="3">JCM 17589</strain>
    </source>
</reference>
<evidence type="ECO:0000256" key="1">
    <source>
        <dbReference type="SAM" id="MobiDB-lite"/>
    </source>
</evidence>
<dbReference type="Proteomes" id="UP001501845">
    <property type="component" value="Unassembled WGS sequence"/>
</dbReference>
<feature type="region of interest" description="Disordered" evidence="1">
    <location>
        <begin position="93"/>
        <end position="116"/>
    </location>
</feature>
<evidence type="ECO:0000313" key="2">
    <source>
        <dbReference type="EMBL" id="GAA4127214.1"/>
    </source>
</evidence>
<protein>
    <submittedName>
        <fullName evidence="2">Uncharacterized protein</fullName>
    </submittedName>
</protein>
<keyword evidence="3" id="KW-1185">Reference proteome</keyword>
<gene>
    <name evidence="2" type="ORF">GCM10022285_12450</name>
</gene>
<dbReference type="EMBL" id="BAABBU010000006">
    <property type="protein sequence ID" value="GAA4127214.1"/>
    <property type="molecule type" value="Genomic_DNA"/>
</dbReference>
<proteinExistence type="predicted"/>